<keyword evidence="3" id="KW-1185">Reference proteome</keyword>
<dbReference type="EMBL" id="RJUL01000001">
    <property type="protein sequence ID" value="ROQ30711.1"/>
    <property type="molecule type" value="Genomic_DNA"/>
</dbReference>
<evidence type="ECO:0000256" key="1">
    <source>
        <dbReference type="SAM" id="SignalP"/>
    </source>
</evidence>
<dbReference type="AlphaFoldDB" id="A0A3N1PUC4"/>
<dbReference type="Proteomes" id="UP000268033">
    <property type="component" value="Unassembled WGS sequence"/>
</dbReference>
<name>A0A3N1PUC4_9GAMM</name>
<gene>
    <name evidence="2" type="ORF">EDC28_101403</name>
</gene>
<comment type="caution">
    <text evidence="2">The sequence shown here is derived from an EMBL/GenBank/DDBJ whole genome shotgun (WGS) entry which is preliminary data.</text>
</comment>
<feature type="signal peptide" evidence="1">
    <location>
        <begin position="1"/>
        <end position="17"/>
    </location>
</feature>
<protein>
    <submittedName>
        <fullName evidence="2">Uncharacterized protein</fullName>
    </submittedName>
</protein>
<feature type="chain" id="PRO_5018318709" evidence="1">
    <location>
        <begin position="18"/>
        <end position="177"/>
    </location>
</feature>
<accession>A0A3N1PUC4</accession>
<organism evidence="2 3">
    <name type="scientific">Gallaecimonas pentaromativorans</name>
    <dbReference type="NCBI Taxonomy" id="584787"/>
    <lineage>
        <taxon>Bacteria</taxon>
        <taxon>Pseudomonadati</taxon>
        <taxon>Pseudomonadota</taxon>
        <taxon>Gammaproteobacteria</taxon>
        <taxon>Enterobacterales</taxon>
        <taxon>Gallaecimonadaceae</taxon>
        <taxon>Gallaecimonas</taxon>
    </lineage>
</organism>
<keyword evidence="1" id="KW-0732">Signal</keyword>
<evidence type="ECO:0000313" key="2">
    <source>
        <dbReference type="EMBL" id="ROQ30711.1"/>
    </source>
</evidence>
<dbReference type="STRING" id="584787.GCA_001247655_03698"/>
<sequence>MKRCLLLLILLPLAAKAEEPQRFIPVGEPKAELVASGTLPPPLPKALAADGLSVELYSALPKDNWQPKPEQVLLTSNGALFKACQEGPYKACIFLNAQYRPDAIAKPTLDLVNAPRLPLEGDMALRQKLLPAQPDSRFYALALRENTPGESQELATIISGWLEALKKKGPGLSPSAP</sequence>
<proteinExistence type="predicted"/>
<reference evidence="2 3" key="1">
    <citation type="submission" date="2018-11" db="EMBL/GenBank/DDBJ databases">
        <title>Genomic Encyclopedia of Type Strains, Phase IV (KMG-IV): sequencing the most valuable type-strain genomes for metagenomic binning, comparative biology and taxonomic classification.</title>
        <authorList>
            <person name="Goeker M."/>
        </authorList>
    </citation>
    <scope>NUCLEOTIDE SEQUENCE [LARGE SCALE GENOMIC DNA]</scope>
    <source>
        <strain evidence="2 3">DSM 21945</strain>
    </source>
</reference>
<evidence type="ECO:0000313" key="3">
    <source>
        <dbReference type="Proteomes" id="UP000268033"/>
    </source>
</evidence>